<organism evidence="3 4">
    <name type="scientific">Candidatus Olsenella excrementavium</name>
    <dbReference type="NCBI Taxonomy" id="2838709"/>
    <lineage>
        <taxon>Bacteria</taxon>
        <taxon>Bacillati</taxon>
        <taxon>Actinomycetota</taxon>
        <taxon>Coriobacteriia</taxon>
        <taxon>Coriobacteriales</taxon>
        <taxon>Atopobiaceae</taxon>
        <taxon>Olsenella</taxon>
    </lineage>
</organism>
<accession>A0A9D1ZCW4</accession>
<proteinExistence type="predicted"/>
<dbReference type="PANTHER" id="PTHR37312">
    <property type="entry name" value="MEMBRANE-BOUND ACYLTRANSFERASE YKRP-RELATED"/>
    <property type="match status" value="1"/>
</dbReference>
<protein>
    <submittedName>
        <fullName evidence="3">Acyltransferase family protein</fullName>
    </submittedName>
</protein>
<keyword evidence="1" id="KW-0472">Membrane</keyword>
<comment type="caution">
    <text evidence="3">The sequence shown here is derived from an EMBL/GenBank/DDBJ whole genome shotgun (WGS) entry which is preliminary data.</text>
</comment>
<dbReference type="InterPro" id="IPR002656">
    <property type="entry name" value="Acyl_transf_3_dom"/>
</dbReference>
<reference evidence="3" key="1">
    <citation type="journal article" date="2021" name="PeerJ">
        <title>Extensive microbial diversity within the chicken gut microbiome revealed by metagenomics and culture.</title>
        <authorList>
            <person name="Gilroy R."/>
            <person name="Ravi A."/>
            <person name="Getino M."/>
            <person name="Pursley I."/>
            <person name="Horton D.L."/>
            <person name="Alikhan N.F."/>
            <person name="Baker D."/>
            <person name="Gharbi K."/>
            <person name="Hall N."/>
            <person name="Watson M."/>
            <person name="Adriaenssens E.M."/>
            <person name="Foster-Nyarko E."/>
            <person name="Jarju S."/>
            <person name="Secka A."/>
            <person name="Antonio M."/>
            <person name="Oren A."/>
            <person name="Chaudhuri R.R."/>
            <person name="La Ragione R."/>
            <person name="Hildebrand F."/>
            <person name="Pallen M.J."/>
        </authorList>
    </citation>
    <scope>NUCLEOTIDE SEQUENCE</scope>
    <source>
        <strain evidence="3">ChiHjej10B9-743</strain>
    </source>
</reference>
<feature type="transmembrane region" description="Helical" evidence="1">
    <location>
        <begin position="267"/>
        <end position="290"/>
    </location>
</feature>
<dbReference type="Pfam" id="PF01757">
    <property type="entry name" value="Acyl_transf_3"/>
    <property type="match status" value="1"/>
</dbReference>
<sequence>MSRDVSFDIAKGFAIICVVLGHSEALGVPADLARAIFTFHMPLFFIVSGYFTKRDAVLDRAYVVRCARSMFLPYAITCAIVLLLFAIRTLLIWPEGLVDVMSTSTLAALYGTGTQEPPLPEGVTQIGAIWFLLALFWGKLFLAAANRAPHTPIVVLILFLWGYYSGWMFWLPLSIQAGACATLFLYFGQRIRECDLLAPSVLSLPLWLVAVGVWLMCINMGYKLVMASNAYPGDMLVDVIGGLCGTLCVIKAAQIISRHLPVLGRSLAWLGTVTLPIFCMHLVELDVFLWENALEFLSALPVPLWASGLALRVALIAVMCVILYFLPRPISGVFFRSRIAGTGEGRTRA</sequence>
<gene>
    <name evidence="3" type="ORF">IAA42_01375</name>
</gene>
<feature type="transmembrane region" description="Helical" evidence="1">
    <location>
        <begin position="71"/>
        <end position="93"/>
    </location>
</feature>
<keyword evidence="3" id="KW-0808">Transferase</keyword>
<feature type="transmembrane region" description="Helical" evidence="1">
    <location>
        <begin position="122"/>
        <end position="141"/>
    </location>
</feature>
<name>A0A9D1ZCW4_9ACTN</name>
<feature type="transmembrane region" description="Helical" evidence="1">
    <location>
        <begin position="302"/>
        <end position="326"/>
    </location>
</feature>
<evidence type="ECO:0000259" key="2">
    <source>
        <dbReference type="Pfam" id="PF01757"/>
    </source>
</evidence>
<dbReference type="InterPro" id="IPR052734">
    <property type="entry name" value="Nod_factor_acetyltransferase"/>
</dbReference>
<feature type="transmembrane region" description="Helical" evidence="1">
    <location>
        <begin position="35"/>
        <end position="51"/>
    </location>
</feature>
<evidence type="ECO:0000313" key="4">
    <source>
        <dbReference type="Proteomes" id="UP000824133"/>
    </source>
</evidence>
<dbReference type="GO" id="GO:0016747">
    <property type="term" value="F:acyltransferase activity, transferring groups other than amino-acyl groups"/>
    <property type="evidence" value="ECO:0007669"/>
    <property type="project" value="InterPro"/>
</dbReference>
<evidence type="ECO:0000256" key="1">
    <source>
        <dbReference type="SAM" id="Phobius"/>
    </source>
</evidence>
<evidence type="ECO:0000313" key="3">
    <source>
        <dbReference type="EMBL" id="HIY79073.1"/>
    </source>
</evidence>
<dbReference type="Proteomes" id="UP000824133">
    <property type="component" value="Unassembled WGS sequence"/>
</dbReference>
<keyword evidence="1" id="KW-0812">Transmembrane</keyword>
<dbReference type="PANTHER" id="PTHR37312:SF1">
    <property type="entry name" value="MEMBRANE-BOUND ACYLTRANSFERASE YKRP-RELATED"/>
    <property type="match status" value="1"/>
</dbReference>
<keyword evidence="3" id="KW-0012">Acyltransferase</keyword>
<dbReference type="EMBL" id="DXCP01000006">
    <property type="protein sequence ID" value="HIY79073.1"/>
    <property type="molecule type" value="Genomic_DNA"/>
</dbReference>
<feature type="transmembrane region" description="Helical" evidence="1">
    <location>
        <begin position="148"/>
        <end position="164"/>
    </location>
</feature>
<keyword evidence="1" id="KW-1133">Transmembrane helix</keyword>
<feature type="transmembrane region" description="Helical" evidence="1">
    <location>
        <begin position="196"/>
        <end position="215"/>
    </location>
</feature>
<feature type="domain" description="Acyltransferase 3" evidence="2">
    <location>
        <begin position="5"/>
        <end position="318"/>
    </location>
</feature>
<reference evidence="3" key="2">
    <citation type="submission" date="2021-04" db="EMBL/GenBank/DDBJ databases">
        <authorList>
            <person name="Gilroy R."/>
        </authorList>
    </citation>
    <scope>NUCLEOTIDE SEQUENCE</scope>
    <source>
        <strain evidence="3">ChiHjej10B9-743</strain>
    </source>
</reference>
<dbReference type="AlphaFoldDB" id="A0A9D1ZCW4"/>